<dbReference type="EMBL" id="JADIMD010000044">
    <property type="protein sequence ID" value="MBO8474294.1"/>
    <property type="molecule type" value="Genomic_DNA"/>
</dbReference>
<dbReference type="Proteomes" id="UP000823757">
    <property type="component" value="Unassembled WGS sequence"/>
</dbReference>
<reference evidence="1" key="1">
    <citation type="submission" date="2020-10" db="EMBL/GenBank/DDBJ databases">
        <authorList>
            <person name="Gilroy R."/>
        </authorList>
    </citation>
    <scope>NUCLEOTIDE SEQUENCE</scope>
    <source>
        <strain evidence="1">B1-13419</strain>
    </source>
</reference>
<dbReference type="GO" id="GO:0004553">
    <property type="term" value="F:hydrolase activity, hydrolyzing O-glycosyl compounds"/>
    <property type="evidence" value="ECO:0007669"/>
    <property type="project" value="UniProtKB-ARBA"/>
</dbReference>
<dbReference type="InterPro" id="IPR013320">
    <property type="entry name" value="ConA-like_dom_sf"/>
</dbReference>
<dbReference type="GO" id="GO:0005975">
    <property type="term" value="P:carbohydrate metabolic process"/>
    <property type="evidence" value="ECO:0007669"/>
    <property type="project" value="UniProtKB-ARBA"/>
</dbReference>
<accession>A0A9D9IM71</accession>
<protein>
    <recommendedName>
        <fullName evidence="3">LamG domain-containing protein</fullName>
    </recommendedName>
</protein>
<proteinExistence type="predicted"/>
<dbReference type="Gene3D" id="2.60.120.200">
    <property type="match status" value="1"/>
</dbReference>
<dbReference type="Pfam" id="PF13385">
    <property type="entry name" value="Laminin_G_3"/>
    <property type="match status" value="1"/>
</dbReference>
<feature type="non-terminal residue" evidence="1">
    <location>
        <position position="1"/>
    </location>
</feature>
<gene>
    <name evidence="1" type="ORF">IAB91_03255</name>
</gene>
<dbReference type="SUPFAM" id="SSF49899">
    <property type="entry name" value="Concanavalin A-like lectins/glucanases"/>
    <property type="match status" value="1"/>
</dbReference>
<comment type="caution">
    <text evidence="1">The sequence shown here is derived from an EMBL/GenBank/DDBJ whole genome shotgun (WGS) entry which is preliminary data.</text>
</comment>
<dbReference type="AlphaFoldDB" id="A0A9D9IM71"/>
<name>A0A9D9IM71_9BACT</name>
<organism evidence="1 2">
    <name type="scientific">Candidatus Cryptobacteroides faecigallinarum</name>
    <dbReference type="NCBI Taxonomy" id="2840763"/>
    <lineage>
        <taxon>Bacteria</taxon>
        <taxon>Pseudomonadati</taxon>
        <taxon>Bacteroidota</taxon>
        <taxon>Bacteroidia</taxon>
        <taxon>Bacteroidales</taxon>
        <taxon>Candidatus Cryptobacteroides</taxon>
    </lineage>
</organism>
<evidence type="ECO:0008006" key="3">
    <source>
        <dbReference type="Google" id="ProtNLM"/>
    </source>
</evidence>
<sequence>VNEDSQLQVIYLEETTELDWDTWEEVTVVVESELASWSTEVVPGRWYHFAVTYDLDEDDSINCYMHWGEDFAESDYDYERVDKIPAFTLAVPYSETETEEQKNFWIGYSGSEEHCFDGKLAELRIWNRALAEEEIEDGNHMFTVDPASDGLVAYWKFNEGNGNIVKDCTSYGNDLTAQSYASSWQSGFQWQPVSLP</sequence>
<evidence type="ECO:0000313" key="2">
    <source>
        <dbReference type="Proteomes" id="UP000823757"/>
    </source>
</evidence>
<reference evidence="1" key="2">
    <citation type="journal article" date="2021" name="PeerJ">
        <title>Extensive microbial diversity within the chicken gut microbiome revealed by metagenomics and culture.</title>
        <authorList>
            <person name="Gilroy R."/>
            <person name="Ravi A."/>
            <person name="Getino M."/>
            <person name="Pursley I."/>
            <person name="Horton D.L."/>
            <person name="Alikhan N.F."/>
            <person name="Baker D."/>
            <person name="Gharbi K."/>
            <person name="Hall N."/>
            <person name="Watson M."/>
            <person name="Adriaenssens E.M."/>
            <person name="Foster-Nyarko E."/>
            <person name="Jarju S."/>
            <person name="Secka A."/>
            <person name="Antonio M."/>
            <person name="Oren A."/>
            <person name="Chaudhuri R.R."/>
            <person name="La Ragione R."/>
            <person name="Hildebrand F."/>
            <person name="Pallen M.J."/>
        </authorList>
    </citation>
    <scope>NUCLEOTIDE SEQUENCE</scope>
    <source>
        <strain evidence="1">B1-13419</strain>
    </source>
</reference>
<evidence type="ECO:0000313" key="1">
    <source>
        <dbReference type="EMBL" id="MBO8474294.1"/>
    </source>
</evidence>